<keyword evidence="1" id="KW-1133">Transmembrane helix</keyword>
<accession>A0A5P8JS41</accession>
<name>A0A5P8JS41_9LACO</name>
<feature type="transmembrane region" description="Helical" evidence="1">
    <location>
        <begin position="42"/>
        <end position="66"/>
    </location>
</feature>
<dbReference type="Pfam" id="PF00563">
    <property type="entry name" value="EAL"/>
    <property type="match status" value="1"/>
</dbReference>
<dbReference type="NCBIfam" id="TIGR00254">
    <property type="entry name" value="GGDEF"/>
    <property type="match status" value="1"/>
</dbReference>
<evidence type="ECO:0000313" key="5">
    <source>
        <dbReference type="Proteomes" id="UP000388452"/>
    </source>
</evidence>
<feature type="transmembrane region" description="Helical" evidence="1">
    <location>
        <begin position="116"/>
        <end position="135"/>
    </location>
</feature>
<feature type="domain" description="GGDEF" evidence="3">
    <location>
        <begin position="243"/>
        <end position="379"/>
    </location>
</feature>
<dbReference type="InterPro" id="IPR043128">
    <property type="entry name" value="Rev_trsase/Diguanyl_cyclase"/>
</dbReference>
<dbReference type="PANTHER" id="PTHR33121">
    <property type="entry name" value="CYCLIC DI-GMP PHOSPHODIESTERASE PDEF"/>
    <property type="match status" value="1"/>
</dbReference>
<gene>
    <name evidence="4" type="ORF">LM010_10715</name>
</gene>
<proteinExistence type="predicted"/>
<dbReference type="InterPro" id="IPR050706">
    <property type="entry name" value="Cyclic-di-GMP_PDE-like"/>
</dbReference>
<dbReference type="CDD" id="cd01949">
    <property type="entry name" value="GGDEF"/>
    <property type="match status" value="1"/>
</dbReference>
<dbReference type="AlphaFoldDB" id="A0A5P8JS41"/>
<feature type="transmembrane region" description="Helical" evidence="1">
    <location>
        <begin position="12"/>
        <end position="30"/>
    </location>
</feature>
<dbReference type="SUPFAM" id="SSF141868">
    <property type="entry name" value="EAL domain-like"/>
    <property type="match status" value="1"/>
</dbReference>
<dbReference type="PROSITE" id="PS50883">
    <property type="entry name" value="EAL"/>
    <property type="match status" value="1"/>
</dbReference>
<organism evidence="4 5">
    <name type="scientific">Lacticaseibacillus manihotivorans</name>
    <dbReference type="NCBI Taxonomy" id="88233"/>
    <lineage>
        <taxon>Bacteria</taxon>
        <taxon>Bacillati</taxon>
        <taxon>Bacillota</taxon>
        <taxon>Bacilli</taxon>
        <taxon>Lactobacillales</taxon>
        <taxon>Lactobacillaceae</taxon>
        <taxon>Lacticaseibacillus</taxon>
    </lineage>
</organism>
<evidence type="ECO:0000259" key="2">
    <source>
        <dbReference type="PROSITE" id="PS50883"/>
    </source>
</evidence>
<dbReference type="InterPro" id="IPR035919">
    <property type="entry name" value="EAL_sf"/>
</dbReference>
<dbReference type="SMART" id="SM00052">
    <property type="entry name" value="EAL"/>
    <property type="match status" value="1"/>
</dbReference>
<dbReference type="PROSITE" id="PS50887">
    <property type="entry name" value="GGDEF"/>
    <property type="match status" value="1"/>
</dbReference>
<protein>
    <submittedName>
        <fullName evidence="4">Diguanylate cyclase</fullName>
    </submittedName>
</protein>
<evidence type="ECO:0000256" key="1">
    <source>
        <dbReference type="SAM" id="Phobius"/>
    </source>
</evidence>
<keyword evidence="1" id="KW-0472">Membrane</keyword>
<evidence type="ECO:0000259" key="3">
    <source>
        <dbReference type="PROSITE" id="PS50887"/>
    </source>
</evidence>
<feature type="transmembrane region" description="Helical" evidence="1">
    <location>
        <begin position="142"/>
        <end position="164"/>
    </location>
</feature>
<dbReference type="EMBL" id="CP045068">
    <property type="protein sequence ID" value="QFQ91866.1"/>
    <property type="molecule type" value="Genomic_DNA"/>
</dbReference>
<reference evidence="4 5" key="1">
    <citation type="submission" date="2019-10" db="EMBL/GenBank/DDBJ databases">
        <title>Genome sequencing of Lactobacillus manihotivorans.</title>
        <authorList>
            <person name="Kim K."/>
        </authorList>
    </citation>
    <scope>NUCLEOTIDE SEQUENCE [LARGE SCALE GENOMIC DNA]</scope>
    <source>
        <strain evidence="4 5">LM010</strain>
    </source>
</reference>
<dbReference type="SMART" id="SM00267">
    <property type="entry name" value="GGDEF"/>
    <property type="match status" value="1"/>
</dbReference>
<dbReference type="InterPro" id="IPR001633">
    <property type="entry name" value="EAL_dom"/>
</dbReference>
<feature type="domain" description="EAL" evidence="2">
    <location>
        <begin position="356"/>
        <end position="613"/>
    </location>
</feature>
<dbReference type="Gene3D" id="3.30.70.270">
    <property type="match status" value="1"/>
</dbReference>
<dbReference type="InterPro" id="IPR029787">
    <property type="entry name" value="Nucleotide_cyclase"/>
</dbReference>
<dbReference type="Proteomes" id="UP000388452">
    <property type="component" value="Chromosome"/>
</dbReference>
<keyword evidence="1" id="KW-0812">Transmembrane</keyword>
<feature type="transmembrane region" description="Helical" evidence="1">
    <location>
        <begin position="73"/>
        <end position="89"/>
    </location>
</feature>
<dbReference type="InterPro" id="IPR000160">
    <property type="entry name" value="GGDEF_dom"/>
</dbReference>
<evidence type="ECO:0000313" key="4">
    <source>
        <dbReference type="EMBL" id="QFQ91866.1"/>
    </source>
</evidence>
<dbReference type="GO" id="GO:0071111">
    <property type="term" value="F:cyclic-guanylate-specific phosphodiesterase activity"/>
    <property type="evidence" value="ECO:0007669"/>
    <property type="project" value="InterPro"/>
</dbReference>
<sequence>MTFSLTALGQYLIHTVLATFFAVGYMFFFHRLHAQVVARGGFWLHLRINALTVGVGLGIHVIAGMLMLGQTSWFYHNVALFVLLTPFFFDGFSKLETVFQLVCVTIMWEMHHAGELATPLGLVAAALSLALLVGLRAYPKKMLANLGIGELVSLLLAGAFWLTIPTRSTMLTVMPEDRLWATVMYGLMAAVTLGSWAKVLQEDAEHAELDRIANYNGKLSSDVALHQQTQLADLFTQTQAQNGQLALASLDLDHFKQINARYGHLAGNAVLLAVSETIQAALQQTDTQALTFRTNGEELNIVFPGVDVHQATPVLRLVAQAVRTHEYVYAQRAMNVTMSVSVTALRPTDRTIDDVYRRADDAVYKSKRNGRDLITVDAEVITPVVDAPKDYSSFRYFAQGVYALAGDQARVLHELLLRRFDTGLGRYVLPDEFELPPVEIARLLRQAMGHTDFHRFNVNLTAAQFKDEEMAAALCDVASAPDGPVELNVEVTDVVSAPLMRHISALYRASGIKIYIDDVGSDNSYELVRTRLAYVDGVKFAMQNLRRNNDDGALRERISFWRQVAEDNHLQFILEGAETEADIAMAREFGVRFVQGYYFGKPEILSKSGERKA</sequence>
<dbReference type="RefSeq" id="WP_056962225.1">
    <property type="nucleotide sequence ID" value="NZ_CP045068.1"/>
</dbReference>
<dbReference type="SUPFAM" id="SSF55073">
    <property type="entry name" value="Nucleotide cyclase"/>
    <property type="match status" value="1"/>
</dbReference>
<dbReference type="Pfam" id="PF00990">
    <property type="entry name" value="GGDEF"/>
    <property type="match status" value="1"/>
</dbReference>
<dbReference type="Gene3D" id="3.20.20.450">
    <property type="entry name" value="EAL domain"/>
    <property type="match status" value="1"/>
</dbReference>
<dbReference type="PANTHER" id="PTHR33121:SF70">
    <property type="entry name" value="SIGNALING PROTEIN YKOW"/>
    <property type="match status" value="1"/>
</dbReference>